<sequence>MILVLRALGVGDLAASVPAIRGLRVAFRGDTLALAAPAWLTPLIDLIGAVDRVVPADGLTSVVRPSPAPEIAVNLHGCGPESHRLLQAAEPAKLWAFANAQARHLDGPGWDPDEHEVRRWCRLVEHYGVATDPGDLSLAVPEVPGPSGVTIIHPGAKSPSRRWPVERYAAVARRLHADGHRVVITGSSAEHDLAARVAAGAGLPAEAAVSTTLAELAALVARAHLLISGDTGIAHLATAYGTPSVVLFGPMSPARWGPPPDRPRHRAIWHGVRSEPGDAPGPGVHPALLAVSPEEVMAETAAALAQATPERSWCGRVFSRPSDF</sequence>
<evidence type="ECO:0000313" key="4">
    <source>
        <dbReference type="Proteomes" id="UP000677082"/>
    </source>
</evidence>
<accession>A0A919WBR7</accession>
<evidence type="ECO:0008006" key="5">
    <source>
        <dbReference type="Google" id="ProtNLM"/>
    </source>
</evidence>
<dbReference type="EMBL" id="BOQN01000136">
    <property type="protein sequence ID" value="GIM97178.1"/>
    <property type="molecule type" value="Genomic_DNA"/>
</dbReference>
<comment type="caution">
    <text evidence="3">The sequence shown here is derived from an EMBL/GenBank/DDBJ whole genome shotgun (WGS) entry which is preliminary data.</text>
</comment>
<dbReference type="InterPro" id="IPR051199">
    <property type="entry name" value="LPS_LOS_Heptosyltrfase"/>
</dbReference>
<dbReference type="AlphaFoldDB" id="A0A919WBR7"/>
<gene>
    <name evidence="3" type="ORF">Ato02nite_089710</name>
</gene>
<dbReference type="GO" id="GO:0009244">
    <property type="term" value="P:lipopolysaccharide core region biosynthetic process"/>
    <property type="evidence" value="ECO:0007669"/>
    <property type="project" value="TreeGrafter"/>
</dbReference>
<dbReference type="RefSeq" id="WP_213012825.1">
    <property type="nucleotide sequence ID" value="NZ_BOQN01000136.1"/>
</dbReference>
<dbReference type="SUPFAM" id="SSF53756">
    <property type="entry name" value="UDP-Glycosyltransferase/glycogen phosphorylase"/>
    <property type="match status" value="1"/>
</dbReference>
<dbReference type="CDD" id="cd03789">
    <property type="entry name" value="GT9_LPS_heptosyltransferase"/>
    <property type="match status" value="1"/>
</dbReference>
<keyword evidence="4" id="KW-1185">Reference proteome</keyword>
<keyword evidence="2" id="KW-0808">Transferase</keyword>
<protein>
    <recommendedName>
        <fullName evidence="5">Glycosyl transferase</fullName>
    </recommendedName>
</protein>
<dbReference type="GO" id="GO:0005829">
    <property type="term" value="C:cytosol"/>
    <property type="evidence" value="ECO:0007669"/>
    <property type="project" value="TreeGrafter"/>
</dbReference>
<dbReference type="Gene3D" id="3.40.50.2000">
    <property type="entry name" value="Glycogen Phosphorylase B"/>
    <property type="match status" value="2"/>
</dbReference>
<name>A0A919WBR7_9ACTN</name>
<evidence type="ECO:0000256" key="1">
    <source>
        <dbReference type="ARBA" id="ARBA00022676"/>
    </source>
</evidence>
<evidence type="ECO:0000256" key="2">
    <source>
        <dbReference type="ARBA" id="ARBA00022679"/>
    </source>
</evidence>
<keyword evidence="1" id="KW-0328">Glycosyltransferase</keyword>
<organism evidence="3 4">
    <name type="scientific">Paractinoplanes toevensis</name>
    <dbReference type="NCBI Taxonomy" id="571911"/>
    <lineage>
        <taxon>Bacteria</taxon>
        <taxon>Bacillati</taxon>
        <taxon>Actinomycetota</taxon>
        <taxon>Actinomycetes</taxon>
        <taxon>Micromonosporales</taxon>
        <taxon>Micromonosporaceae</taxon>
        <taxon>Paractinoplanes</taxon>
    </lineage>
</organism>
<dbReference type="InterPro" id="IPR002201">
    <property type="entry name" value="Glyco_trans_9"/>
</dbReference>
<dbReference type="PANTHER" id="PTHR30160">
    <property type="entry name" value="TETRAACYLDISACCHARIDE 4'-KINASE-RELATED"/>
    <property type="match status" value="1"/>
</dbReference>
<proteinExistence type="predicted"/>
<dbReference type="Pfam" id="PF01075">
    <property type="entry name" value="Glyco_transf_9"/>
    <property type="match status" value="1"/>
</dbReference>
<dbReference type="PANTHER" id="PTHR30160:SF1">
    <property type="entry name" value="LIPOPOLYSACCHARIDE 1,2-N-ACETYLGLUCOSAMINETRANSFERASE-RELATED"/>
    <property type="match status" value="1"/>
</dbReference>
<dbReference type="Proteomes" id="UP000677082">
    <property type="component" value="Unassembled WGS sequence"/>
</dbReference>
<reference evidence="3 4" key="1">
    <citation type="submission" date="2021-03" db="EMBL/GenBank/DDBJ databases">
        <title>Whole genome shotgun sequence of Actinoplanes toevensis NBRC 105298.</title>
        <authorList>
            <person name="Komaki H."/>
            <person name="Tamura T."/>
        </authorList>
    </citation>
    <scope>NUCLEOTIDE SEQUENCE [LARGE SCALE GENOMIC DNA]</scope>
    <source>
        <strain evidence="3 4">NBRC 105298</strain>
    </source>
</reference>
<dbReference type="GO" id="GO:0008713">
    <property type="term" value="F:ADP-heptose-lipopolysaccharide heptosyltransferase activity"/>
    <property type="evidence" value="ECO:0007669"/>
    <property type="project" value="TreeGrafter"/>
</dbReference>
<evidence type="ECO:0000313" key="3">
    <source>
        <dbReference type="EMBL" id="GIM97178.1"/>
    </source>
</evidence>